<accession>A0A7W8Z0C6</accession>
<protein>
    <submittedName>
        <fullName evidence="9">ABC-type glycerol-3-phosphate transport system permease component</fullName>
    </submittedName>
</protein>
<comment type="similarity">
    <text evidence="7">Belongs to the binding-protein-dependent transport system permease family.</text>
</comment>
<name>A0A7W8Z0C6_9ACTN</name>
<evidence type="ECO:0000256" key="1">
    <source>
        <dbReference type="ARBA" id="ARBA00004651"/>
    </source>
</evidence>
<dbReference type="EMBL" id="JACHBR010000001">
    <property type="protein sequence ID" value="MBB5625061.1"/>
    <property type="molecule type" value="Genomic_DNA"/>
</dbReference>
<dbReference type="PROSITE" id="PS50928">
    <property type="entry name" value="ABC_TM1"/>
    <property type="match status" value="1"/>
</dbReference>
<feature type="transmembrane region" description="Helical" evidence="7">
    <location>
        <begin position="104"/>
        <end position="124"/>
    </location>
</feature>
<reference evidence="9 10" key="1">
    <citation type="submission" date="2020-08" db="EMBL/GenBank/DDBJ databases">
        <title>Sequencing the genomes of 1000 actinobacteria strains.</title>
        <authorList>
            <person name="Klenk H.-P."/>
        </authorList>
    </citation>
    <scope>NUCLEOTIDE SEQUENCE [LARGE SCALE GENOMIC DNA]</scope>
    <source>
        <strain evidence="9 10">DSM 45790</strain>
    </source>
</reference>
<keyword evidence="5 7" id="KW-1133">Transmembrane helix</keyword>
<dbReference type="GO" id="GO:0055085">
    <property type="term" value="P:transmembrane transport"/>
    <property type="evidence" value="ECO:0007669"/>
    <property type="project" value="InterPro"/>
</dbReference>
<keyword evidence="6 7" id="KW-0472">Membrane</keyword>
<feature type="transmembrane region" description="Helical" evidence="7">
    <location>
        <begin position="67"/>
        <end position="92"/>
    </location>
</feature>
<dbReference type="Pfam" id="PF00528">
    <property type="entry name" value="BPD_transp_1"/>
    <property type="match status" value="1"/>
</dbReference>
<dbReference type="InterPro" id="IPR035906">
    <property type="entry name" value="MetI-like_sf"/>
</dbReference>
<comment type="subcellular location">
    <subcellularLocation>
        <location evidence="1 7">Cell membrane</location>
        <topology evidence="1 7">Multi-pass membrane protein</topology>
    </subcellularLocation>
</comment>
<evidence type="ECO:0000259" key="8">
    <source>
        <dbReference type="PROSITE" id="PS50928"/>
    </source>
</evidence>
<feature type="transmembrane region" description="Helical" evidence="7">
    <location>
        <begin position="247"/>
        <end position="268"/>
    </location>
</feature>
<keyword evidence="10" id="KW-1185">Reference proteome</keyword>
<keyword evidence="4 7" id="KW-0812">Transmembrane</keyword>
<evidence type="ECO:0000313" key="10">
    <source>
        <dbReference type="Proteomes" id="UP000588112"/>
    </source>
</evidence>
<feature type="transmembrane region" description="Helical" evidence="7">
    <location>
        <begin position="187"/>
        <end position="212"/>
    </location>
</feature>
<dbReference type="CDD" id="cd06261">
    <property type="entry name" value="TM_PBP2"/>
    <property type="match status" value="1"/>
</dbReference>
<evidence type="ECO:0000256" key="4">
    <source>
        <dbReference type="ARBA" id="ARBA00022692"/>
    </source>
</evidence>
<proteinExistence type="inferred from homology"/>
<evidence type="ECO:0000256" key="7">
    <source>
        <dbReference type="RuleBase" id="RU363032"/>
    </source>
</evidence>
<gene>
    <name evidence="9" type="ORF">BJ981_000760</name>
</gene>
<sequence length="282" mass="30875">MGKTLSPLVRAFVWLWVVSNVLLFVWIAFTSLKSSGEVFGSPFKLPASPRWPNYESAWSVSEMGQGFFNSVVIVTTASVTTIVLAAPTAYMLTRSGTRTAGPLTTFFAVGMGIPIQAMIVPVFILMQKISMTFNDAFGWWDDRISLSAIYVATSLPFAIFLLTSFFRTLPTEIEEAAALDGAGGARIFAQIMLPLAQPGLITAFILTVISLWNETLLALMLITDTEQYTLPQALLGLYQTMQYTSNWGGLFAGVIIVILPIIAVYIWLSRRIMEGMTLGAGK</sequence>
<feature type="domain" description="ABC transmembrane type-1" evidence="8">
    <location>
        <begin position="67"/>
        <end position="268"/>
    </location>
</feature>
<keyword evidence="3" id="KW-1003">Cell membrane</keyword>
<dbReference type="PANTHER" id="PTHR43744:SF12">
    <property type="entry name" value="ABC TRANSPORTER PERMEASE PROTEIN MG189-RELATED"/>
    <property type="match status" value="1"/>
</dbReference>
<evidence type="ECO:0000313" key="9">
    <source>
        <dbReference type="EMBL" id="MBB5625061.1"/>
    </source>
</evidence>
<organism evidence="9 10">
    <name type="scientific">Sphaerisporangium krabiense</name>
    <dbReference type="NCBI Taxonomy" id="763782"/>
    <lineage>
        <taxon>Bacteria</taxon>
        <taxon>Bacillati</taxon>
        <taxon>Actinomycetota</taxon>
        <taxon>Actinomycetes</taxon>
        <taxon>Streptosporangiales</taxon>
        <taxon>Streptosporangiaceae</taxon>
        <taxon>Sphaerisporangium</taxon>
    </lineage>
</organism>
<evidence type="ECO:0000256" key="5">
    <source>
        <dbReference type="ARBA" id="ARBA00022989"/>
    </source>
</evidence>
<dbReference type="AlphaFoldDB" id="A0A7W8Z0C6"/>
<evidence type="ECO:0000256" key="2">
    <source>
        <dbReference type="ARBA" id="ARBA00022448"/>
    </source>
</evidence>
<dbReference type="GO" id="GO:0005886">
    <property type="term" value="C:plasma membrane"/>
    <property type="evidence" value="ECO:0007669"/>
    <property type="project" value="UniProtKB-SubCell"/>
</dbReference>
<dbReference type="PANTHER" id="PTHR43744">
    <property type="entry name" value="ABC TRANSPORTER PERMEASE PROTEIN MG189-RELATED-RELATED"/>
    <property type="match status" value="1"/>
</dbReference>
<dbReference type="RefSeq" id="WP_184608336.1">
    <property type="nucleotide sequence ID" value="NZ_BOOS01000085.1"/>
</dbReference>
<feature type="transmembrane region" description="Helical" evidence="7">
    <location>
        <begin position="12"/>
        <end position="29"/>
    </location>
</feature>
<comment type="caution">
    <text evidence="9">The sequence shown here is derived from an EMBL/GenBank/DDBJ whole genome shotgun (WGS) entry which is preliminary data.</text>
</comment>
<evidence type="ECO:0000256" key="6">
    <source>
        <dbReference type="ARBA" id="ARBA00023136"/>
    </source>
</evidence>
<feature type="transmembrane region" description="Helical" evidence="7">
    <location>
        <begin position="144"/>
        <end position="166"/>
    </location>
</feature>
<dbReference type="Gene3D" id="1.10.3720.10">
    <property type="entry name" value="MetI-like"/>
    <property type="match status" value="1"/>
</dbReference>
<keyword evidence="2 7" id="KW-0813">Transport</keyword>
<evidence type="ECO:0000256" key="3">
    <source>
        <dbReference type="ARBA" id="ARBA00022475"/>
    </source>
</evidence>
<dbReference type="SUPFAM" id="SSF161098">
    <property type="entry name" value="MetI-like"/>
    <property type="match status" value="1"/>
</dbReference>
<dbReference type="Proteomes" id="UP000588112">
    <property type="component" value="Unassembled WGS sequence"/>
</dbReference>
<dbReference type="InterPro" id="IPR000515">
    <property type="entry name" value="MetI-like"/>
</dbReference>